<feature type="region of interest" description="Disordered" evidence="1">
    <location>
        <begin position="76"/>
        <end position="98"/>
    </location>
</feature>
<proteinExistence type="predicted"/>
<dbReference type="EMBL" id="CAXAMN010016980">
    <property type="protein sequence ID" value="CAK9049475.1"/>
    <property type="molecule type" value="Genomic_DNA"/>
</dbReference>
<accession>A0ABP0MH43</accession>
<feature type="non-terminal residue" evidence="2">
    <location>
        <position position="98"/>
    </location>
</feature>
<sequence>AAHAARETSRAARAPPDAPRGSSLPPMEQTAAPRSKSRGYNPSSDRRHSGKVASRIEQIETCVHPWTFCLKAKSLGLPLCPSGGSRGSKRTIQSEKNV</sequence>
<reference evidence="2 3" key="1">
    <citation type="submission" date="2024-02" db="EMBL/GenBank/DDBJ databases">
        <authorList>
            <person name="Chen Y."/>
            <person name="Shah S."/>
            <person name="Dougan E. K."/>
            <person name="Thang M."/>
            <person name="Chan C."/>
        </authorList>
    </citation>
    <scope>NUCLEOTIDE SEQUENCE [LARGE SCALE GENOMIC DNA]</scope>
</reference>
<organism evidence="2 3">
    <name type="scientific">Durusdinium trenchii</name>
    <dbReference type="NCBI Taxonomy" id="1381693"/>
    <lineage>
        <taxon>Eukaryota</taxon>
        <taxon>Sar</taxon>
        <taxon>Alveolata</taxon>
        <taxon>Dinophyceae</taxon>
        <taxon>Suessiales</taxon>
        <taxon>Symbiodiniaceae</taxon>
        <taxon>Durusdinium</taxon>
    </lineage>
</organism>
<name>A0ABP0MH43_9DINO</name>
<feature type="compositionally biased region" description="Basic and acidic residues" evidence="1">
    <location>
        <begin position="1"/>
        <end position="10"/>
    </location>
</feature>
<comment type="caution">
    <text evidence="2">The sequence shown here is derived from an EMBL/GenBank/DDBJ whole genome shotgun (WGS) entry which is preliminary data.</text>
</comment>
<gene>
    <name evidence="2" type="ORF">CCMP2556_LOCUS25324</name>
</gene>
<feature type="non-terminal residue" evidence="2">
    <location>
        <position position="1"/>
    </location>
</feature>
<evidence type="ECO:0000313" key="2">
    <source>
        <dbReference type="EMBL" id="CAK9049475.1"/>
    </source>
</evidence>
<evidence type="ECO:0000256" key="1">
    <source>
        <dbReference type="SAM" id="MobiDB-lite"/>
    </source>
</evidence>
<dbReference type="Proteomes" id="UP001642484">
    <property type="component" value="Unassembled WGS sequence"/>
</dbReference>
<keyword evidence="3" id="KW-1185">Reference proteome</keyword>
<feature type="region of interest" description="Disordered" evidence="1">
    <location>
        <begin position="1"/>
        <end position="53"/>
    </location>
</feature>
<evidence type="ECO:0000313" key="3">
    <source>
        <dbReference type="Proteomes" id="UP001642484"/>
    </source>
</evidence>
<protein>
    <submittedName>
        <fullName evidence="2">Uncharacterized protein</fullName>
    </submittedName>
</protein>